<sequence>MTDFPDTRTLQATAPKDMITRVHRGLAFVLRIAAKWPGAGVKPMNERTLAERSFDAAGYREEARRKVDRLLLR</sequence>
<dbReference type="AlphaFoldDB" id="A0A239KKE6"/>
<dbReference type="OrthoDB" id="9870955at2"/>
<organism evidence="1 2">
    <name type="scientific">Antarctobacter heliothermus</name>
    <dbReference type="NCBI Taxonomy" id="74033"/>
    <lineage>
        <taxon>Bacteria</taxon>
        <taxon>Pseudomonadati</taxon>
        <taxon>Pseudomonadota</taxon>
        <taxon>Alphaproteobacteria</taxon>
        <taxon>Rhodobacterales</taxon>
        <taxon>Roseobacteraceae</taxon>
        <taxon>Antarctobacter</taxon>
    </lineage>
</organism>
<dbReference type="RefSeq" id="WP_089280007.1">
    <property type="nucleotide sequence ID" value="NZ_FZON01000066.1"/>
</dbReference>
<accession>A0A239KKE6</accession>
<evidence type="ECO:0000313" key="1">
    <source>
        <dbReference type="EMBL" id="SNT18162.1"/>
    </source>
</evidence>
<gene>
    <name evidence="1" type="ORF">SAMN04488078_106617</name>
</gene>
<evidence type="ECO:0000313" key="2">
    <source>
        <dbReference type="Proteomes" id="UP000198440"/>
    </source>
</evidence>
<dbReference type="EMBL" id="FZON01000066">
    <property type="protein sequence ID" value="SNT18162.1"/>
    <property type="molecule type" value="Genomic_DNA"/>
</dbReference>
<reference evidence="1 2" key="1">
    <citation type="submission" date="2017-06" db="EMBL/GenBank/DDBJ databases">
        <authorList>
            <person name="Kim H.J."/>
            <person name="Triplett B.A."/>
        </authorList>
    </citation>
    <scope>NUCLEOTIDE SEQUENCE [LARGE SCALE GENOMIC DNA]</scope>
    <source>
        <strain evidence="1 2">DSM 11445</strain>
    </source>
</reference>
<protein>
    <submittedName>
        <fullName evidence="1">Uncharacterized protein</fullName>
    </submittedName>
</protein>
<dbReference type="Proteomes" id="UP000198440">
    <property type="component" value="Unassembled WGS sequence"/>
</dbReference>
<name>A0A239KKE6_9RHOB</name>
<proteinExistence type="predicted"/>